<feature type="domain" description="Tyrosine-protein phosphatase" evidence="5">
    <location>
        <begin position="45"/>
        <end position="196"/>
    </location>
</feature>
<evidence type="ECO:0000256" key="3">
    <source>
        <dbReference type="SAM" id="MobiDB-lite"/>
    </source>
</evidence>
<keyword evidence="4" id="KW-0472">Membrane</keyword>
<evidence type="ECO:0000259" key="5">
    <source>
        <dbReference type="PROSITE" id="PS50054"/>
    </source>
</evidence>
<feature type="compositionally biased region" description="Basic and acidic residues" evidence="3">
    <location>
        <begin position="406"/>
        <end position="425"/>
    </location>
</feature>
<dbReference type="PROSITE" id="PS00383">
    <property type="entry name" value="TYR_PHOSPHATASE_1"/>
    <property type="match status" value="1"/>
</dbReference>
<accession>A0A7M5VC26</accession>
<keyword evidence="8" id="KW-1185">Reference proteome</keyword>
<dbReference type="AlphaFoldDB" id="A0A7M5VC26"/>
<dbReference type="PANTHER" id="PTHR10367:SF9">
    <property type="entry name" value="DUAL-SPECIFICITY PHOSPHATASE 11 (RNA_RNP COMPLEX 1-INTERACTING)"/>
    <property type="match status" value="1"/>
</dbReference>
<sequence length="459" mass="53838">MGSRIPERWLDYNAINEPIEGAPIIAFKTPLSDRYNRPEDNTDEEATFVEKDKEFTPSQLVAKVEEKDLELSVVVDITFTFRYYNGVHEFENKHNIQYDKIKCPGQQIPPDEIINRFATIMNDFISENGLDGKKLVGLHCTHGVNRSGYVLARYLIEWLNFEPEKAIEAVGKARGYPIERENYLQDLKERKARNGYEEYNETRPSAFNVRKTIDLSASWDEWIHKFEEFSNKLQYTGARKKQSLFRFAGKELQEIYQSIDHSGEDYDSILTDLFLYFHGDKLSTNVSYHRYFIFRRTLIRAGEGFAEYVDRLRTVAEKCSFVNTDVEIVNHVIDKYASDALRNVLIRQPELTLETMIELVSQNKYLQKEMNRKEPVTEENVEKPEDKKKKSKKKNKRKTATNSSTKDMDKDTSKTKPSKSKDKKLVSKPSKRQKRKPFSYYFWLNNAFVFVALGFLFKR</sequence>
<organism evidence="7 8">
    <name type="scientific">Clytia hemisphaerica</name>
    <dbReference type="NCBI Taxonomy" id="252671"/>
    <lineage>
        <taxon>Eukaryota</taxon>
        <taxon>Metazoa</taxon>
        <taxon>Cnidaria</taxon>
        <taxon>Hydrozoa</taxon>
        <taxon>Hydroidolina</taxon>
        <taxon>Leptothecata</taxon>
        <taxon>Obeliida</taxon>
        <taxon>Clytiidae</taxon>
        <taxon>Clytia</taxon>
    </lineage>
</organism>
<dbReference type="SUPFAM" id="SSF52799">
    <property type="entry name" value="(Phosphotyrosine protein) phosphatases II"/>
    <property type="match status" value="1"/>
</dbReference>
<dbReference type="InterPro" id="IPR000387">
    <property type="entry name" value="Tyr_Pase_dom"/>
</dbReference>
<evidence type="ECO:0000256" key="4">
    <source>
        <dbReference type="SAM" id="Phobius"/>
    </source>
</evidence>
<dbReference type="RefSeq" id="XP_066925198.1">
    <property type="nucleotide sequence ID" value="XM_067069097.1"/>
</dbReference>
<keyword evidence="4" id="KW-0812">Transmembrane</keyword>
<proteinExistence type="predicted"/>
<protein>
    <submittedName>
        <fullName evidence="7">Uncharacterized protein</fullName>
    </submittedName>
</protein>
<keyword evidence="2" id="KW-0904">Protein phosphatase</keyword>
<dbReference type="InterPro" id="IPR029021">
    <property type="entry name" value="Prot-tyrosine_phosphatase-like"/>
</dbReference>
<feature type="transmembrane region" description="Helical" evidence="4">
    <location>
        <begin position="438"/>
        <end position="457"/>
    </location>
</feature>
<evidence type="ECO:0000259" key="6">
    <source>
        <dbReference type="PROSITE" id="PS50056"/>
    </source>
</evidence>
<dbReference type="GO" id="GO:0004721">
    <property type="term" value="F:phosphoprotein phosphatase activity"/>
    <property type="evidence" value="ECO:0007669"/>
    <property type="project" value="UniProtKB-KW"/>
</dbReference>
<evidence type="ECO:0000256" key="1">
    <source>
        <dbReference type="ARBA" id="ARBA00022801"/>
    </source>
</evidence>
<dbReference type="PROSITE" id="PS50056">
    <property type="entry name" value="TYR_PHOSPHATASE_2"/>
    <property type="match status" value="1"/>
</dbReference>
<feature type="compositionally biased region" description="Basic and acidic residues" evidence="3">
    <location>
        <begin position="370"/>
        <end position="388"/>
    </location>
</feature>
<dbReference type="Proteomes" id="UP000594262">
    <property type="component" value="Unplaced"/>
</dbReference>
<dbReference type="InterPro" id="IPR016130">
    <property type="entry name" value="Tyr_Pase_AS"/>
</dbReference>
<dbReference type="SMART" id="SM00195">
    <property type="entry name" value="DSPc"/>
    <property type="match status" value="1"/>
</dbReference>
<dbReference type="GO" id="GO:0004651">
    <property type="term" value="F:polynucleotide 5'-phosphatase activity"/>
    <property type="evidence" value="ECO:0007669"/>
    <property type="project" value="TreeGrafter"/>
</dbReference>
<reference evidence="7" key="1">
    <citation type="submission" date="2021-01" db="UniProtKB">
        <authorList>
            <consortium name="EnsemblMetazoa"/>
        </authorList>
    </citation>
    <scope>IDENTIFICATION</scope>
</reference>
<evidence type="ECO:0000313" key="7">
    <source>
        <dbReference type="EnsemblMetazoa" id="CLYHEMP011387.1"/>
    </source>
</evidence>
<feature type="domain" description="Tyrosine specific protein phosphatases" evidence="6">
    <location>
        <begin position="115"/>
        <end position="185"/>
    </location>
</feature>
<keyword evidence="1" id="KW-0378">Hydrolase</keyword>
<keyword evidence="4" id="KW-1133">Transmembrane helix</keyword>
<dbReference type="PANTHER" id="PTHR10367">
    <property type="entry name" value="MRNA-CAPPING ENZYME"/>
    <property type="match status" value="1"/>
</dbReference>
<dbReference type="Gene3D" id="3.90.190.10">
    <property type="entry name" value="Protein tyrosine phosphatase superfamily"/>
    <property type="match status" value="1"/>
</dbReference>
<evidence type="ECO:0000256" key="2">
    <source>
        <dbReference type="ARBA" id="ARBA00022912"/>
    </source>
</evidence>
<dbReference type="InterPro" id="IPR051029">
    <property type="entry name" value="mRNA_Capping_Enz/RNA_Phosphat"/>
</dbReference>
<dbReference type="PROSITE" id="PS50054">
    <property type="entry name" value="TYR_PHOSPHATASE_DUAL"/>
    <property type="match status" value="1"/>
</dbReference>
<dbReference type="InterPro" id="IPR000340">
    <property type="entry name" value="Dual-sp_phosphatase_cat-dom"/>
</dbReference>
<dbReference type="EnsemblMetazoa" id="CLYHEMT011387.1">
    <property type="protein sequence ID" value="CLYHEMP011387.1"/>
    <property type="gene ID" value="CLYHEMG011387"/>
</dbReference>
<evidence type="ECO:0000313" key="8">
    <source>
        <dbReference type="Proteomes" id="UP000594262"/>
    </source>
</evidence>
<dbReference type="OrthoDB" id="428974at2759"/>
<name>A0A7M5VC26_9CNID</name>
<dbReference type="GeneID" id="136812569"/>
<dbReference type="Pfam" id="PF00782">
    <property type="entry name" value="DSPc"/>
    <property type="match status" value="1"/>
</dbReference>
<feature type="region of interest" description="Disordered" evidence="3">
    <location>
        <begin position="370"/>
        <end position="433"/>
    </location>
</feature>
<feature type="compositionally biased region" description="Basic residues" evidence="3">
    <location>
        <begin position="389"/>
        <end position="399"/>
    </location>
</feature>
<dbReference type="InterPro" id="IPR020422">
    <property type="entry name" value="TYR_PHOSPHATASE_DUAL_dom"/>
</dbReference>